<evidence type="ECO:0000256" key="2">
    <source>
        <dbReference type="ARBA" id="ARBA00022475"/>
    </source>
</evidence>
<evidence type="ECO:0000256" key="6">
    <source>
        <dbReference type="ARBA" id="ARBA00023136"/>
    </source>
</evidence>
<dbReference type="PANTHER" id="PTHR24228">
    <property type="entry name" value="B2 BRADYKININ RECEPTOR/ANGIOTENSIN II RECEPTOR"/>
    <property type="match status" value="1"/>
</dbReference>
<accession>A0A9Q1CBK3</accession>
<evidence type="ECO:0000256" key="9">
    <source>
        <dbReference type="RuleBase" id="RU000688"/>
    </source>
</evidence>
<dbReference type="CDD" id="cd00637">
    <property type="entry name" value="7tm_classA_rhodopsin-like"/>
    <property type="match status" value="1"/>
</dbReference>
<dbReference type="Pfam" id="PF00001">
    <property type="entry name" value="7tm_1"/>
    <property type="match status" value="1"/>
</dbReference>
<dbReference type="Proteomes" id="UP001152320">
    <property type="component" value="Chromosome 5"/>
</dbReference>
<dbReference type="OrthoDB" id="10044919at2759"/>
<evidence type="ECO:0000313" key="12">
    <source>
        <dbReference type="EMBL" id="KAJ8041569.1"/>
    </source>
</evidence>
<dbReference type="SUPFAM" id="SSF81321">
    <property type="entry name" value="Family A G protein-coupled receptor-like"/>
    <property type="match status" value="1"/>
</dbReference>
<comment type="similarity">
    <text evidence="9">Belongs to the G-protein coupled receptor 1 family.</text>
</comment>
<comment type="subcellular location">
    <subcellularLocation>
        <location evidence="1">Cell membrane</location>
        <topology evidence="1">Multi-pass membrane protein</topology>
    </subcellularLocation>
</comment>
<organism evidence="12 13">
    <name type="scientific">Holothuria leucospilota</name>
    <name type="common">Black long sea cucumber</name>
    <name type="synonym">Mertensiothuria leucospilota</name>
    <dbReference type="NCBI Taxonomy" id="206669"/>
    <lineage>
        <taxon>Eukaryota</taxon>
        <taxon>Metazoa</taxon>
        <taxon>Echinodermata</taxon>
        <taxon>Eleutherozoa</taxon>
        <taxon>Echinozoa</taxon>
        <taxon>Holothuroidea</taxon>
        <taxon>Aspidochirotacea</taxon>
        <taxon>Aspidochirotida</taxon>
        <taxon>Holothuriidae</taxon>
        <taxon>Holothuria</taxon>
    </lineage>
</organism>
<dbReference type="PROSITE" id="PS50262">
    <property type="entry name" value="G_PROTEIN_RECEP_F1_2"/>
    <property type="match status" value="1"/>
</dbReference>
<dbReference type="GO" id="GO:0004930">
    <property type="term" value="F:G protein-coupled receptor activity"/>
    <property type="evidence" value="ECO:0007669"/>
    <property type="project" value="UniProtKB-KW"/>
</dbReference>
<evidence type="ECO:0000256" key="3">
    <source>
        <dbReference type="ARBA" id="ARBA00022692"/>
    </source>
</evidence>
<evidence type="ECO:0000256" key="5">
    <source>
        <dbReference type="ARBA" id="ARBA00023040"/>
    </source>
</evidence>
<reference evidence="12" key="1">
    <citation type="submission" date="2021-10" db="EMBL/GenBank/DDBJ databases">
        <title>Tropical sea cucumber genome reveals ecological adaptation and Cuvierian tubules defense mechanism.</title>
        <authorList>
            <person name="Chen T."/>
        </authorList>
    </citation>
    <scope>NUCLEOTIDE SEQUENCE</scope>
    <source>
        <strain evidence="12">Nanhai2018</strain>
        <tissue evidence="12">Muscle</tissue>
    </source>
</reference>
<proteinExistence type="inferred from homology"/>
<comment type="caution">
    <text evidence="12">The sequence shown here is derived from an EMBL/GenBank/DDBJ whole genome shotgun (WGS) entry which is preliminary data.</text>
</comment>
<keyword evidence="2" id="KW-1003">Cell membrane</keyword>
<dbReference type="EMBL" id="JAIZAY010000005">
    <property type="protein sequence ID" value="KAJ8041569.1"/>
    <property type="molecule type" value="Genomic_DNA"/>
</dbReference>
<name>A0A9Q1CBK3_HOLLE</name>
<evidence type="ECO:0000256" key="10">
    <source>
        <dbReference type="SAM" id="Phobius"/>
    </source>
</evidence>
<keyword evidence="7 9" id="KW-0675">Receptor</keyword>
<dbReference type="InterPro" id="IPR000276">
    <property type="entry name" value="GPCR_Rhodpsn"/>
</dbReference>
<feature type="transmembrane region" description="Helical" evidence="10">
    <location>
        <begin position="59"/>
        <end position="82"/>
    </location>
</feature>
<evidence type="ECO:0000256" key="4">
    <source>
        <dbReference type="ARBA" id="ARBA00022989"/>
    </source>
</evidence>
<keyword evidence="8 9" id="KW-0807">Transducer</keyword>
<dbReference type="PRINTS" id="PR00237">
    <property type="entry name" value="GPCRRHODOPSN"/>
</dbReference>
<keyword evidence="5 9" id="KW-0297">G-protein coupled receptor</keyword>
<keyword evidence="4 10" id="KW-1133">Transmembrane helix</keyword>
<evidence type="ECO:0000313" key="13">
    <source>
        <dbReference type="Proteomes" id="UP001152320"/>
    </source>
</evidence>
<evidence type="ECO:0000256" key="1">
    <source>
        <dbReference type="ARBA" id="ARBA00004651"/>
    </source>
</evidence>
<dbReference type="InterPro" id="IPR017452">
    <property type="entry name" value="GPCR_Rhodpsn_7TM"/>
</dbReference>
<dbReference type="Gene3D" id="1.20.1070.10">
    <property type="entry name" value="Rhodopsin 7-helix transmembrane proteins"/>
    <property type="match status" value="1"/>
</dbReference>
<feature type="transmembrane region" description="Helical" evidence="10">
    <location>
        <begin position="28"/>
        <end position="47"/>
    </location>
</feature>
<feature type="domain" description="G-protein coupled receptors family 1 profile" evidence="11">
    <location>
        <begin position="1"/>
        <end position="127"/>
    </location>
</feature>
<dbReference type="PROSITE" id="PS00237">
    <property type="entry name" value="G_PROTEIN_RECEP_F1_1"/>
    <property type="match status" value="1"/>
</dbReference>
<keyword evidence="6 10" id="KW-0472">Membrane</keyword>
<evidence type="ECO:0000259" key="11">
    <source>
        <dbReference type="PROSITE" id="PS50262"/>
    </source>
</evidence>
<gene>
    <name evidence="12" type="ORF">HOLleu_12427</name>
</gene>
<dbReference type="PANTHER" id="PTHR24228:SF72">
    <property type="entry name" value="G-PROTEIN COUPLED RECEPTORS FAMILY 1 PROFILE DOMAIN-CONTAINING PROTEIN"/>
    <property type="match status" value="1"/>
</dbReference>
<dbReference type="GO" id="GO:0005886">
    <property type="term" value="C:plasma membrane"/>
    <property type="evidence" value="ECO:0007669"/>
    <property type="project" value="UniProtKB-SubCell"/>
</dbReference>
<keyword evidence="3 9" id="KW-0812">Transmembrane</keyword>
<dbReference type="AlphaFoldDB" id="A0A9Q1CBK3"/>
<protein>
    <submittedName>
        <fullName evidence="12">Dopamine D2-like receptor</fullName>
    </submittedName>
</protein>
<evidence type="ECO:0000256" key="8">
    <source>
        <dbReference type="ARBA" id="ARBA00023224"/>
    </source>
</evidence>
<evidence type="ECO:0000256" key="7">
    <source>
        <dbReference type="ARBA" id="ARBA00023170"/>
    </source>
</evidence>
<keyword evidence="13" id="KW-1185">Reference proteome</keyword>
<sequence length="127" mass="14041">MIILAVTLSLCLQTSVNVFVVNLAVTDFLLSFVAVVHSLSFLARHDFPGLDIICAIDVALAQICVGCSIFTLASVSINRYIIITKSTKNIRPNFPTRIHCPLDSYNLGSVRLCHTIAVTFNDWRAWT</sequence>